<evidence type="ECO:0008006" key="4">
    <source>
        <dbReference type="Google" id="ProtNLM"/>
    </source>
</evidence>
<proteinExistence type="predicted"/>
<accession>A0A518EYL5</accession>
<dbReference type="OrthoDB" id="283008at2"/>
<gene>
    <name evidence="2" type="ORF">Poly30_47010</name>
</gene>
<name>A0A518EYL5_9BACT</name>
<organism evidence="2 3">
    <name type="scientific">Saltatorellus ferox</name>
    <dbReference type="NCBI Taxonomy" id="2528018"/>
    <lineage>
        <taxon>Bacteria</taxon>
        <taxon>Pseudomonadati</taxon>
        <taxon>Planctomycetota</taxon>
        <taxon>Planctomycetia</taxon>
        <taxon>Planctomycetia incertae sedis</taxon>
        <taxon>Saltatorellus</taxon>
    </lineage>
</organism>
<dbReference type="SUPFAM" id="SSF82171">
    <property type="entry name" value="DPP6 N-terminal domain-like"/>
    <property type="match status" value="1"/>
</dbReference>
<dbReference type="RefSeq" id="WP_145203028.1">
    <property type="nucleotide sequence ID" value="NZ_CP036434.1"/>
</dbReference>
<keyword evidence="1" id="KW-0732">Signal</keyword>
<dbReference type="AlphaFoldDB" id="A0A518EYL5"/>
<keyword evidence="3" id="KW-1185">Reference proteome</keyword>
<dbReference type="EMBL" id="CP036434">
    <property type="protein sequence ID" value="QDV09144.1"/>
    <property type="molecule type" value="Genomic_DNA"/>
</dbReference>
<feature type="chain" id="PRO_5021960922" description="Cortical protein marker for cell polarity" evidence="1">
    <location>
        <begin position="24"/>
        <end position="530"/>
    </location>
</feature>
<sequence length="530" mass="54802" precursor="true">MTYYLSFQCFAAALLLTTGSSTAQVQDLGTELTAGPAASSRATDVSDDGRVVVGVSVKSFGASSTFAWSEPTGFIPLEQPTGSFASYEVNRFLVSGDGSMAVAGVLVGTWPIVLRWDLATGGLTQLVDLELNAISEDGSTFVGEAGGGSTGRAYRWNEAGGIEYIAAPTQAYTTATDISGDGSVIVGISRRFGMPTVPFRWTRATGVVLLTGFVGESGQKVSVSRDGQVIAGVSTAPGTPATGYRWTAAGGFTQLGSIGGGTTLEPLLLSDDGSVVAGREFLALSVTQDGWRWTEATGITRLVPQVDFRPEAISADGTVLACVQRMGQGALPWRWTESSGASPLPVLEPGLPLEPSPSTAISADGRQVVGFSTISSSALHAVLWREDGTLGQGICHPAVPNSTGVPSELRLTGSNRVANRALTLEASSLPPATFGFVICSRMEGFTAQPGGSQGNLCLSGPIGRYVGPGQVQAANAAGGFTLTIDPASLVQPNGPVAPGYGESWFFQAWYRDANPASTSNFTNAATVRLY</sequence>
<evidence type="ECO:0000313" key="3">
    <source>
        <dbReference type="Proteomes" id="UP000320390"/>
    </source>
</evidence>
<feature type="signal peptide" evidence="1">
    <location>
        <begin position="1"/>
        <end position="23"/>
    </location>
</feature>
<reference evidence="2 3" key="1">
    <citation type="submission" date="2019-02" db="EMBL/GenBank/DDBJ databases">
        <title>Deep-cultivation of Planctomycetes and their phenomic and genomic characterization uncovers novel biology.</title>
        <authorList>
            <person name="Wiegand S."/>
            <person name="Jogler M."/>
            <person name="Boedeker C."/>
            <person name="Pinto D."/>
            <person name="Vollmers J."/>
            <person name="Rivas-Marin E."/>
            <person name="Kohn T."/>
            <person name="Peeters S.H."/>
            <person name="Heuer A."/>
            <person name="Rast P."/>
            <person name="Oberbeckmann S."/>
            <person name="Bunk B."/>
            <person name="Jeske O."/>
            <person name="Meyerdierks A."/>
            <person name="Storesund J.E."/>
            <person name="Kallscheuer N."/>
            <person name="Luecker S."/>
            <person name="Lage O.M."/>
            <person name="Pohl T."/>
            <person name="Merkel B.J."/>
            <person name="Hornburger P."/>
            <person name="Mueller R.-W."/>
            <person name="Bruemmer F."/>
            <person name="Labrenz M."/>
            <person name="Spormann A.M."/>
            <person name="Op den Camp H."/>
            <person name="Overmann J."/>
            <person name="Amann R."/>
            <person name="Jetten M.S.M."/>
            <person name="Mascher T."/>
            <person name="Medema M.H."/>
            <person name="Devos D.P."/>
            <person name="Kaster A.-K."/>
            <person name="Ovreas L."/>
            <person name="Rohde M."/>
            <person name="Galperin M.Y."/>
            <person name="Jogler C."/>
        </authorList>
    </citation>
    <scope>NUCLEOTIDE SEQUENCE [LARGE SCALE GENOMIC DNA]</scope>
    <source>
        <strain evidence="2 3">Poly30</strain>
    </source>
</reference>
<dbReference type="Proteomes" id="UP000320390">
    <property type="component" value="Chromosome"/>
</dbReference>
<evidence type="ECO:0000313" key="2">
    <source>
        <dbReference type="EMBL" id="QDV09144.1"/>
    </source>
</evidence>
<protein>
    <recommendedName>
        <fullName evidence="4">Cortical protein marker for cell polarity</fullName>
    </recommendedName>
</protein>
<evidence type="ECO:0000256" key="1">
    <source>
        <dbReference type="SAM" id="SignalP"/>
    </source>
</evidence>